<dbReference type="PROSITE" id="PS01209">
    <property type="entry name" value="LDLRA_1"/>
    <property type="match status" value="2"/>
</dbReference>
<keyword evidence="3" id="KW-0677">Repeat</keyword>
<organism evidence="14 15">
    <name type="scientific">Mytilus coruscus</name>
    <name type="common">Sea mussel</name>
    <dbReference type="NCBI Taxonomy" id="42192"/>
    <lineage>
        <taxon>Eukaryota</taxon>
        <taxon>Metazoa</taxon>
        <taxon>Spiralia</taxon>
        <taxon>Lophotrochozoa</taxon>
        <taxon>Mollusca</taxon>
        <taxon>Bivalvia</taxon>
        <taxon>Autobranchia</taxon>
        <taxon>Pteriomorphia</taxon>
        <taxon>Mytilida</taxon>
        <taxon>Mytiloidea</taxon>
        <taxon>Mytilidae</taxon>
        <taxon>Mytilinae</taxon>
        <taxon>Mytilus</taxon>
    </lineage>
</organism>
<feature type="disulfide bond" evidence="8">
    <location>
        <begin position="339"/>
        <end position="366"/>
    </location>
</feature>
<dbReference type="FunFam" id="2.60.120.290:FF:000013">
    <property type="entry name" value="Membrane frizzled-related protein"/>
    <property type="match status" value="2"/>
</dbReference>
<dbReference type="SUPFAM" id="SSF57424">
    <property type="entry name" value="LDL receptor-like module"/>
    <property type="match status" value="3"/>
</dbReference>
<dbReference type="Pfam" id="PF00057">
    <property type="entry name" value="Ldl_recept_a"/>
    <property type="match status" value="3"/>
</dbReference>
<dbReference type="Proteomes" id="UP000507470">
    <property type="component" value="Unassembled WGS sequence"/>
</dbReference>
<dbReference type="CDD" id="cd00112">
    <property type="entry name" value="LDLa"/>
    <property type="match status" value="3"/>
</dbReference>
<dbReference type="InterPro" id="IPR009003">
    <property type="entry name" value="Peptidase_S1_PA"/>
</dbReference>
<feature type="disulfide bond" evidence="9">
    <location>
        <begin position="146"/>
        <end position="161"/>
    </location>
</feature>
<dbReference type="InterPro" id="IPR003961">
    <property type="entry name" value="FN3_dom"/>
</dbReference>
<gene>
    <name evidence="14" type="ORF">MCOR_42626</name>
</gene>
<dbReference type="SMART" id="SM00060">
    <property type="entry name" value="FN3"/>
    <property type="match status" value="1"/>
</dbReference>
<feature type="disulfide bond" evidence="9">
    <location>
        <begin position="134"/>
        <end position="152"/>
    </location>
</feature>
<feature type="domain" description="CUB" evidence="11">
    <location>
        <begin position="467"/>
        <end position="581"/>
    </location>
</feature>
<keyword evidence="7" id="KW-0325">Glycoprotein</keyword>
<protein>
    <submittedName>
        <fullName evidence="14">OVCH2</fullName>
        <ecNumber evidence="14">3.4.21.120</ecNumber>
    </submittedName>
</protein>
<dbReference type="OrthoDB" id="10012881at2759"/>
<keyword evidence="15" id="KW-1185">Reference proteome</keyword>
<dbReference type="Pfam" id="PF00089">
    <property type="entry name" value="Trypsin"/>
    <property type="match status" value="1"/>
</dbReference>
<keyword evidence="5 10" id="KW-0720">Serine protease</keyword>
<evidence type="ECO:0000256" key="10">
    <source>
        <dbReference type="RuleBase" id="RU363034"/>
    </source>
</evidence>
<feature type="domain" description="CUB" evidence="11">
    <location>
        <begin position="339"/>
        <end position="451"/>
    </location>
</feature>
<dbReference type="PANTHER" id="PTHR24252:SF7">
    <property type="entry name" value="HYALIN"/>
    <property type="match status" value="1"/>
</dbReference>
<dbReference type="Gene3D" id="4.10.400.10">
    <property type="entry name" value="Low-density Lipoprotein Receptor"/>
    <property type="match status" value="3"/>
</dbReference>
<dbReference type="FunFam" id="2.40.10.10:FF:000003">
    <property type="entry name" value="Transmembrane serine protease 3"/>
    <property type="match status" value="1"/>
</dbReference>
<dbReference type="InterPro" id="IPR001254">
    <property type="entry name" value="Trypsin_dom"/>
</dbReference>
<comment type="caution">
    <text evidence="8">Lacks conserved residue(s) required for the propagation of feature annotation.</text>
</comment>
<dbReference type="SUPFAM" id="SSF49854">
    <property type="entry name" value="Spermadhesin, CUB domain"/>
    <property type="match status" value="4"/>
</dbReference>
<feature type="domain" description="CUB" evidence="11">
    <location>
        <begin position="596"/>
        <end position="714"/>
    </location>
</feature>
<proteinExistence type="predicted"/>
<dbReference type="EMBL" id="CACVKT020007641">
    <property type="protein sequence ID" value="CAC5409321.1"/>
    <property type="molecule type" value="Genomic_DNA"/>
</dbReference>
<dbReference type="Gene3D" id="2.60.120.290">
    <property type="entry name" value="Spermadhesin, CUB domain"/>
    <property type="match status" value="4"/>
</dbReference>
<dbReference type="GO" id="GO:0006508">
    <property type="term" value="P:proteolysis"/>
    <property type="evidence" value="ECO:0007669"/>
    <property type="project" value="UniProtKB-KW"/>
</dbReference>
<evidence type="ECO:0000259" key="11">
    <source>
        <dbReference type="PROSITE" id="PS01180"/>
    </source>
</evidence>
<sequence length="1007" mass="111988">MVGYEVHINILVFMFQTIYAGTLKDLLVTNIKDTSATIKWNPPNQVSGNLNGYRIKFEETGHPKTGFGVSILASSLNYTIAALSPSTNYTVSLFASTNMGRILISSTKFKTTDTIAITTTVYSSGTCNDHLFDCLNGRCISHQWVCDGENDCGNLKDEENCIMQKVECSSSEFKCGNGGCIPAKWRCDYNDDCGDNSDEQGCGNTLSGCGGLRNRTGTEGDIRGRYYPYEFPNNRTCTWDITVPDDMFIKIHFLSRFRVKASRENCTDKYVAVYQDNGKALGKYCGRKPPLDMKIESNRVRIVFKTINMTRHEGFSMHWSAVNATKNNSGSNQLDKLVCNKVFTIDNETTQFIDTSELIQTFDFQCVWFIEAPKGYSIRFRFTDFNLNEDRYCLHDSIIIMDGPNLSIPFGPYCGQTIPLDIVTSYHIAKIIYQLDPINGTSGFSLQFSAVEMPTPLPTLPVPKILCDHDIYYTEPDFIVSPNYGYGNYYPRLRCLWRIFAPSGYLIRLHFTYFDIEFSQNCLYDALTITDGTSPSGDVLTTLCGQMFPDDVLSKTNSVVLTFVSDDNKSGSGFNITYTIENKTEVDNGNIVEKLCRNGTVISKNDSQGEILSPGYALGRKYPTNINCSWFIEAPMGKVISLTFNDFEVENERDCHFDSMSIFDRTNGVDTLIQTLCGPAYPNRLTSTSNLLFMVFHSDDSDTRSGFNITYDFRDPVPSCLTSEFRCGNGSCIDSSLVCNNVSECSDGTDEIVCSLYDKHCGKPSIQPVNVDHRIFGGQEAKPGSWPWQVSLKHDGDHLCGGTLIHPEWIVTASHCFERHRSTKHWTANLGEHHMYKDDPGAVQAAVKTIIVHEHYGAVSTNNDIALVQLQIPLTLNDKIDTVCLPKVMFKPGTLCYVTGFGEVLGTCCPFVLKQAAVPIDDLYMCNETSNLQGQITENMFCAGKGGNDACNGDSGGPLVCKDSDGKWELSGITSFGIGCGDPNSPGVYTKVSNYISWIHQTIAEYS</sequence>
<evidence type="ECO:0000313" key="15">
    <source>
        <dbReference type="Proteomes" id="UP000507470"/>
    </source>
</evidence>
<dbReference type="PROSITE" id="PS50240">
    <property type="entry name" value="TRYPSIN_DOM"/>
    <property type="match status" value="1"/>
</dbReference>
<reference evidence="14 15" key="1">
    <citation type="submission" date="2020-06" db="EMBL/GenBank/DDBJ databases">
        <authorList>
            <person name="Li R."/>
            <person name="Bekaert M."/>
        </authorList>
    </citation>
    <scope>NUCLEOTIDE SEQUENCE [LARGE SCALE GENOMIC DNA]</scope>
    <source>
        <strain evidence="15">wild</strain>
    </source>
</reference>
<dbReference type="AlphaFoldDB" id="A0A6J8DP85"/>
<dbReference type="PANTHER" id="PTHR24252">
    <property type="entry name" value="ACROSIN-RELATED"/>
    <property type="match status" value="1"/>
</dbReference>
<dbReference type="SUPFAM" id="SSF49265">
    <property type="entry name" value="Fibronectin type III"/>
    <property type="match status" value="1"/>
</dbReference>
<evidence type="ECO:0000259" key="12">
    <source>
        <dbReference type="PROSITE" id="PS50240"/>
    </source>
</evidence>
<dbReference type="InterPro" id="IPR036055">
    <property type="entry name" value="LDL_receptor-like_sf"/>
</dbReference>
<dbReference type="PRINTS" id="PR00261">
    <property type="entry name" value="LDLRECEPTOR"/>
</dbReference>
<keyword evidence="6 9" id="KW-1015">Disulfide bond</keyword>
<feature type="disulfide bond" evidence="9">
    <location>
        <begin position="727"/>
        <end position="745"/>
    </location>
</feature>
<evidence type="ECO:0000256" key="8">
    <source>
        <dbReference type="PROSITE-ProRule" id="PRU00059"/>
    </source>
</evidence>
<dbReference type="SMART" id="SM00020">
    <property type="entry name" value="Tryp_SPc"/>
    <property type="match status" value="1"/>
</dbReference>
<keyword evidence="1 10" id="KW-0645">Protease</keyword>
<evidence type="ECO:0000256" key="9">
    <source>
        <dbReference type="PROSITE-ProRule" id="PRU00124"/>
    </source>
</evidence>
<dbReference type="CDD" id="cd00041">
    <property type="entry name" value="CUB"/>
    <property type="match status" value="4"/>
</dbReference>
<dbReference type="InterPro" id="IPR033116">
    <property type="entry name" value="TRYPSIN_SER"/>
</dbReference>
<feature type="disulfide bond" evidence="9">
    <location>
        <begin position="720"/>
        <end position="732"/>
    </location>
</feature>
<evidence type="ECO:0000256" key="2">
    <source>
        <dbReference type="ARBA" id="ARBA00022729"/>
    </source>
</evidence>
<dbReference type="Gene3D" id="2.60.40.10">
    <property type="entry name" value="Immunoglobulins"/>
    <property type="match status" value="1"/>
</dbReference>
<dbReference type="Pfam" id="PF00431">
    <property type="entry name" value="CUB"/>
    <property type="match status" value="4"/>
</dbReference>
<dbReference type="CDD" id="cd00190">
    <property type="entry name" value="Tryp_SPc"/>
    <property type="match status" value="1"/>
</dbReference>
<feature type="domain" description="CUB" evidence="11">
    <location>
        <begin position="209"/>
        <end position="322"/>
    </location>
</feature>
<dbReference type="Gene3D" id="2.40.10.10">
    <property type="entry name" value="Trypsin-like serine proteases"/>
    <property type="match status" value="3"/>
</dbReference>
<dbReference type="InterPro" id="IPR013783">
    <property type="entry name" value="Ig-like_fold"/>
</dbReference>
<feature type="domain" description="Fibronectin type-III" evidence="13">
    <location>
        <begin position="22"/>
        <end position="115"/>
    </location>
</feature>
<dbReference type="InterPro" id="IPR018114">
    <property type="entry name" value="TRYPSIN_HIS"/>
</dbReference>
<feature type="disulfide bond" evidence="9">
    <location>
        <begin position="187"/>
        <end position="202"/>
    </location>
</feature>
<dbReference type="CDD" id="cd00063">
    <property type="entry name" value="FN3"/>
    <property type="match status" value="1"/>
</dbReference>
<name>A0A6J8DP85_MYTCO</name>
<dbReference type="FunFam" id="4.10.400.10:FF:000034">
    <property type="entry name" value="Low-density lipoprotein receptor-related protein 2"/>
    <property type="match status" value="1"/>
</dbReference>
<feature type="disulfide bond" evidence="9">
    <location>
        <begin position="739"/>
        <end position="754"/>
    </location>
</feature>
<evidence type="ECO:0000256" key="5">
    <source>
        <dbReference type="ARBA" id="ARBA00022825"/>
    </source>
</evidence>
<keyword evidence="4 10" id="KW-0378">Hydrolase</keyword>
<dbReference type="PROSITE" id="PS00135">
    <property type="entry name" value="TRYPSIN_SER"/>
    <property type="match status" value="1"/>
</dbReference>
<dbReference type="InterPro" id="IPR036116">
    <property type="entry name" value="FN3_sf"/>
</dbReference>
<dbReference type="InterPro" id="IPR000859">
    <property type="entry name" value="CUB_dom"/>
</dbReference>
<dbReference type="InterPro" id="IPR023415">
    <property type="entry name" value="LDLR_class-A_CS"/>
</dbReference>
<dbReference type="SUPFAM" id="SSF50494">
    <property type="entry name" value="Trypsin-like serine proteases"/>
    <property type="match status" value="1"/>
</dbReference>
<evidence type="ECO:0000256" key="3">
    <source>
        <dbReference type="ARBA" id="ARBA00022737"/>
    </source>
</evidence>
<dbReference type="PROSITE" id="PS50853">
    <property type="entry name" value="FN3"/>
    <property type="match status" value="1"/>
</dbReference>
<feature type="disulfide bond" evidence="9">
    <location>
        <begin position="175"/>
        <end position="193"/>
    </location>
</feature>
<evidence type="ECO:0000256" key="6">
    <source>
        <dbReference type="ARBA" id="ARBA00023157"/>
    </source>
</evidence>
<dbReference type="PROSITE" id="PS00134">
    <property type="entry name" value="TRYPSIN_HIS"/>
    <property type="match status" value="1"/>
</dbReference>
<evidence type="ECO:0000313" key="14">
    <source>
        <dbReference type="EMBL" id="CAC5409321.1"/>
    </source>
</evidence>
<feature type="disulfide bond" evidence="9">
    <location>
        <begin position="168"/>
        <end position="180"/>
    </location>
</feature>
<evidence type="ECO:0000256" key="1">
    <source>
        <dbReference type="ARBA" id="ARBA00022670"/>
    </source>
</evidence>
<dbReference type="InterPro" id="IPR043504">
    <property type="entry name" value="Peptidase_S1_PA_chymotrypsin"/>
</dbReference>
<dbReference type="EC" id="3.4.21.120" evidence="14"/>
<dbReference type="PROSITE" id="PS01180">
    <property type="entry name" value="CUB"/>
    <property type="match status" value="4"/>
</dbReference>
<dbReference type="SMART" id="SM00042">
    <property type="entry name" value="CUB"/>
    <property type="match status" value="4"/>
</dbReference>
<keyword evidence="2" id="KW-0732">Signal</keyword>
<evidence type="ECO:0000259" key="13">
    <source>
        <dbReference type="PROSITE" id="PS50853"/>
    </source>
</evidence>
<dbReference type="SMART" id="SM00192">
    <property type="entry name" value="LDLa"/>
    <property type="match status" value="3"/>
</dbReference>
<feature type="disulfide bond" evidence="9">
    <location>
        <begin position="127"/>
        <end position="139"/>
    </location>
</feature>
<evidence type="ECO:0000256" key="7">
    <source>
        <dbReference type="ARBA" id="ARBA00023180"/>
    </source>
</evidence>
<dbReference type="GO" id="GO:0004252">
    <property type="term" value="F:serine-type endopeptidase activity"/>
    <property type="evidence" value="ECO:0007669"/>
    <property type="project" value="InterPro"/>
</dbReference>
<dbReference type="InterPro" id="IPR002172">
    <property type="entry name" value="LDrepeatLR_classA_rpt"/>
</dbReference>
<accession>A0A6J8DP85</accession>
<evidence type="ECO:0000256" key="4">
    <source>
        <dbReference type="ARBA" id="ARBA00022801"/>
    </source>
</evidence>
<dbReference type="Pfam" id="PF00041">
    <property type="entry name" value="fn3"/>
    <property type="match status" value="1"/>
</dbReference>
<dbReference type="InterPro" id="IPR035914">
    <property type="entry name" value="Sperma_CUB_dom_sf"/>
</dbReference>
<dbReference type="PROSITE" id="PS50068">
    <property type="entry name" value="LDLRA_2"/>
    <property type="match status" value="3"/>
</dbReference>
<feature type="domain" description="Peptidase S1" evidence="12">
    <location>
        <begin position="775"/>
        <end position="1004"/>
    </location>
</feature>